<comment type="caution">
    <text evidence="1">The sequence shown here is derived from an EMBL/GenBank/DDBJ whole genome shotgun (WGS) entry which is preliminary data.</text>
</comment>
<evidence type="ECO:0000313" key="1">
    <source>
        <dbReference type="EMBL" id="KAG7448460.1"/>
    </source>
</evidence>
<accession>A0A9P8AUP7</accession>
<dbReference type="Proteomes" id="UP000812287">
    <property type="component" value="Unassembled WGS sequence"/>
</dbReference>
<dbReference type="OrthoDB" id="2665493at2759"/>
<evidence type="ECO:0000313" key="2">
    <source>
        <dbReference type="Proteomes" id="UP000812287"/>
    </source>
</evidence>
<dbReference type="EMBL" id="MU250529">
    <property type="protein sequence ID" value="KAG7448460.1"/>
    <property type="molecule type" value="Genomic_DNA"/>
</dbReference>
<dbReference type="GeneID" id="66106369"/>
<reference evidence="1" key="1">
    <citation type="submission" date="2020-11" db="EMBL/GenBank/DDBJ databases">
        <title>Adaptations for nitrogen fixation in a non-lichenized fungal sporocarp promotes dispersal by wood-feeding termites.</title>
        <authorList>
            <consortium name="DOE Joint Genome Institute"/>
            <person name="Koch R.A."/>
            <person name="Yoon G."/>
            <person name="Arayal U."/>
            <person name="Lail K."/>
            <person name="Amirebrahimi M."/>
            <person name="Labutti K."/>
            <person name="Lipzen A."/>
            <person name="Riley R."/>
            <person name="Barry K."/>
            <person name="Henrissat B."/>
            <person name="Grigoriev I.V."/>
            <person name="Herr J.R."/>
            <person name="Aime M.C."/>
        </authorList>
    </citation>
    <scope>NUCLEOTIDE SEQUENCE</scope>
    <source>
        <strain evidence="1">MCA 3950</strain>
    </source>
</reference>
<organism evidence="1 2">
    <name type="scientific">Guyanagaster necrorhizus</name>
    <dbReference type="NCBI Taxonomy" id="856835"/>
    <lineage>
        <taxon>Eukaryota</taxon>
        <taxon>Fungi</taxon>
        <taxon>Dikarya</taxon>
        <taxon>Basidiomycota</taxon>
        <taxon>Agaricomycotina</taxon>
        <taxon>Agaricomycetes</taxon>
        <taxon>Agaricomycetidae</taxon>
        <taxon>Agaricales</taxon>
        <taxon>Marasmiineae</taxon>
        <taxon>Physalacriaceae</taxon>
        <taxon>Guyanagaster</taxon>
    </lineage>
</organism>
<proteinExistence type="predicted"/>
<sequence>MTIASAPFDVVEDAGEAPSLENIDEVIELYDAASKYCMNSVGKRMQTSLLKSPLIRQEPVRLFAIAVHYDWREVCEAAAKNTLFHPANDHPAIDELRLIRGLDYQRFLDYHKNVTLLLKPWCRARLPRGATCVGKEYLSPRLPGGAPAGCAAQMRAPASRASVVDAVL</sequence>
<keyword evidence="2" id="KW-1185">Reference proteome</keyword>
<gene>
    <name evidence="1" type="ORF">BT62DRAFT_918087</name>
</gene>
<protein>
    <submittedName>
        <fullName evidence="1">Uncharacterized protein</fullName>
    </submittedName>
</protein>
<name>A0A9P8AUP7_9AGAR</name>
<dbReference type="AlphaFoldDB" id="A0A9P8AUP7"/>
<dbReference type="RefSeq" id="XP_043041960.1">
    <property type="nucleotide sequence ID" value="XM_043184072.1"/>
</dbReference>